<dbReference type="InterPro" id="IPR007472">
    <property type="entry name" value="N-end_Aminoacyl_Trfase_C"/>
</dbReference>
<dbReference type="SUPFAM" id="SSF55729">
    <property type="entry name" value="Acyl-CoA N-acyltransferases (Nat)"/>
    <property type="match status" value="1"/>
</dbReference>
<evidence type="ECO:0000259" key="1">
    <source>
        <dbReference type="Pfam" id="PF04377"/>
    </source>
</evidence>
<evidence type="ECO:0000313" key="3">
    <source>
        <dbReference type="Proteomes" id="UP001597197"/>
    </source>
</evidence>
<dbReference type="RefSeq" id="WP_382310990.1">
    <property type="nucleotide sequence ID" value="NZ_JBHUFD010000001.1"/>
</dbReference>
<accession>A0ABW4QMW6</accession>
<protein>
    <submittedName>
        <fullName evidence="2">GNAT family N-acetyltransferase</fullName>
        <ecNumber evidence="2">2.3.1.-</ecNumber>
    </submittedName>
</protein>
<gene>
    <name evidence="2" type="ORF">ACFSDX_00365</name>
</gene>
<feature type="domain" description="N-end rule aminoacyl transferase C-terminal" evidence="1">
    <location>
        <begin position="85"/>
        <end position="194"/>
    </location>
</feature>
<sequence>MTVASSISSIPGDVLDYYLALGYYRMNQDLFTCRFLPVGPRIYTVHWLRLVVPQVQYGSKQRRLLRLNEQFAVAVQPFRITAEYEALYARYHAFIDFDASPSLEELLLAGATHSVFNSYIIEVRDGEQLIAAGVFDRGTSTIAGIVNFYDPAYRKHSLGKYLLLLKLEYARAQQLAYYYPGYLVHGYAKFDYKLFASPEATEVFDAQNSEWQPFSWEEVARQSATLLPGWLPDNWLGEVE</sequence>
<dbReference type="Pfam" id="PF04377">
    <property type="entry name" value="ATE_C"/>
    <property type="match status" value="1"/>
</dbReference>
<dbReference type="InterPro" id="IPR030700">
    <property type="entry name" value="N-end_Aminoacyl_Trfase"/>
</dbReference>
<comment type="caution">
    <text evidence="2">The sequence shown here is derived from an EMBL/GenBank/DDBJ whole genome shotgun (WGS) entry which is preliminary data.</text>
</comment>
<dbReference type="GO" id="GO:0016746">
    <property type="term" value="F:acyltransferase activity"/>
    <property type="evidence" value="ECO:0007669"/>
    <property type="project" value="UniProtKB-KW"/>
</dbReference>
<dbReference type="InterPro" id="IPR016181">
    <property type="entry name" value="Acyl_CoA_acyltransferase"/>
</dbReference>
<reference evidence="3" key="1">
    <citation type="journal article" date="2019" name="Int. J. Syst. Evol. Microbiol.">
        <title>The Global Catalogue of Microorganisms (GCM) 10K type strain sequencing project: providing services to taxonomists for standard genome sequencing and annotation.</title>
        <authorList>
            <consortium name="The Broad Institute Genomics Platform"/>
            <consortium name="The Broad Institute Genome Sequencing Center for Infectious Disease"/>
            <person name="Wu L."/>
            <person name="Ma J."/>
        </authorList>
    </citation>
    <scope>NUCLEOTIDE SEQUENCE [LARGE SCALE GENOMIC DNA]</scope>
    <source>
        <strain evidence="3">CGMCC 1.15795</strain>
    </source>
</reference>
<organism evidence="2 3">
    <name type="scientific">Hymenobacter bucti</name>
    <dbReference type="NCBI Taxonomy" id="1844114"/>
    <lineage>
        <taxon>Bacteria</taxon>
        <taxon>Pseudomonadati</taxon>
        <taxon>Bacteroidota</taxon>
        <taxon>Cytophagia</taxon>
        <taxon>Cytophagales</taxon>
        <taxon>Hymenobacteraceae</taxon>
        <taxon>Hymenobacter</taxon>
    </lineage>
</organism>
<dbReference type="EC" id="2.3.1.-" evidence="2"/>
<dbReference type="EMBL" id="JBHUFD010000001">
    <property type="protein sequence ID" value="MFD1870859.1"/>
    <property type="molecule type" value="Genomic_DNA"/>
</dbReference>
<dbReference type="PANTHER" id="PTHR21367">
    <property type="entry name" value="ARGININE-TRNA-PROTEIN TRANSFERASE 1"/>
    <property type="match status" value="1"/>
</dbReference>
<evidence type="ECO:0000313" key="2">
    <source>
        <dbReference type="EMBL" id="MFD1870859.1"/>
    </source>
</evidence>
<keyword evidence="2" id="KW-0012">Acyltransferase</keyword>
<proteinExistence type="predicted"/>
<keyword evidence="3" id="KW-1185">Reference proteome</keyword>
<keyword evidence="2" id="KW-0808">Transferase</keyword>
<dbReference type="Proteomes" id="UP001597197">
    <property type="component" value="Unassembled WGS sequence"/>
</dbReference>
<name>A0ABW4QMW6_9BACT</name>
<dbReference type="PANTHER" id="PTHR21367:SF1">
    <property type="entry name" value="ARGINYL-TRNA--PROTEIN TRANSFERASE 1"/>
    <property type="match status" value="1"/>
</dbReference>